<dbReference type="AlphaFoldDB" id="A0A5C7H5W1"/>
<dbReference type="PROSITE" id="PS51375">
    <property type="entry name" value="PPR"/>
    <property type="match status" value="2"/>
</dbReference>
<dbReference type="Pfam" id="PF13041">
    <property type="entry name" value="PPR_2"/>
    <property type="match status" value="1"/>
</dbReference>
<dbReference type="Proteomes" id="UP000323000">
    <property type="component" value="Chromosome 10"/>
</dbReference>
<feature type="repeat" description="PPR" evidence="3">
    <location>
        <begin position="121"/>
        <end position="156"/>
    </location>
</feature>
<evidence type="ECO:0000256" key="2">
    <source>
        <dbReference type="ARBA" id="ARBA00022737"/>
    </source>
</evidence>
<evidence type="ECO:0000256" key="1">
    <source>
        <dbReference type="ARBA" id="ARBA00007626"/>
    </source>
</evidence>
<comment type="similarity">
    <text evidence="1">Belongs to the PPR family. P subfamily.</text>
</comment>
<evidence type="ECO:0000256" key="3">
    <source>
        <dbReference type="PROSITE-ProRule" id="PRU00708"/>
    </source>
</evidence>
<comment type="caution">
    <text evidence="4">The sequence shown here is derived from an EMBL/GenBank/DDBJ whole genome shotgun (WGS) entry which is preliminary data.</text>
</comment>
<reference evidence="5" key="1">
    <citation type="journal article" date="2019" name="Gigascience">
        <title>De novo genome assembly of the endangered Acer yangbiense, a plant species with extremely small populations endemic to Yunnan Province, China.</title>
        <authorList>
            <person name="Yang J."/>
            <person name="Wariss H.M."/>
            <person name="Tao L."/>
            <person name="Zhang R."/>
            <person name="Yun Q."/>
            <person name="Hollingsworth P."/>
            <person name="Dao Z."/>
            <person name="Luo G."/>
            <person name="Guo H."/>
            <person name="Ma Y."/>
            <person name="Sun W."/>
        </authorList>
    </citation>
    <scope>NUCLEOTIDE SEQUENCE [LARGE SCALE GENOMIC DNA]</scope>
    <source>
        <strain evidence="5">cv. Malutang</strain>
    </source>
</reference>
<evidence type="ECO:0000313" key="4">
    <source>
        <dbReference type="EMBL" id="TXG52364.1"/>
    </source>
</evidence>
<dbReference type="Gene3D" id="1.25.40.10">
    <property type="entry name" value="Tetratricopeptide repeat domain"/>
    <property type="match status" value="1"/>
</dbReference>
<protein>
    <recommendedName>
        <fullName evidence="6">Pentacotripeptide-repeat region of PRORP domain-containing protein</fullName>
    </recommendedName>
</protein>
<name>A0A5C7H5W1_9ROSI</name>
<dbReference type="PANTHER" id="PTHR47939">
    <property type="entry name" value="MEMBRANE-ASSOCIATED SALT-INDUCIBLE PROTEIN-LIKE"/>
    <property type="match status" value="1"/>
</dbReference>
<evidence type="ECO:0000313" key="5">
    <source>
        <dbReference type="Proteomes" id="UP000323000"/>
    </source>
</evidence>
<dbReference type="OrthoDB" id="185373at2759"/>
<dbReference type="InterPro" id="IPR050667">
    <property type="entry name" value="PPR-containing_protein"/>
</dbReference>
<dbReference type="PANTHER" id="PTHR47939:SF7">
    <property type="entry name" value="REPEAT-CONTAINING PROTEIN, PUTATIVE-RELATED"/>
    <property type="match status" value="1"/>
</dbReference>
<sequence length="240" mass="27307">MLSLQPIRRFCKSSSAAIASNNRPEVTLKHIQSPKLLEDKPLEKPALVKVRAERDPEKLLQLFKANAHNRLVIENRFAFEDTVSRLAGAHRFDYIEHLLEHQKTLPQGRREGVLALGIMPDEVTCNLVIKGFCQAGYLEMAKRVFYTSMHTKGCQPNEKIYQTMIHYLCKGGEFDLACTMCKDSMKKNWYPNVDTIHALLEGLKKNKQLGKAKMIVALARQRVPPFPSNRLSSMQSVLSN</sequence>
<dbReference type="Pfam" id="PF01535">
    <property type="entry name" value="PPR"/>
    <property type="match status" value="1"/>
</dbReference>
<keyword evidence="2" id="KW-0677">Repeat</keyword>
<dbReference type="InterPro" id="IPR011990">
    <property type="entry name" value="TPR-like_helical_dom_sf"/>
</dbReference>
<dbReference type="InterPro" id="IPR002885">
    <property type="entry name" value="PPR_rpt"/>
</dbReference>
<keyword evidence="5" id="KW-1185">Reference proteome</keyword>
<accession>A0A5C7H5W1</accession>
<proteinExistence type="inferred from homology"/>
<organism evidence="4 5">
    <name type="scientific">Acer yangbiense</name>
    <dbReference type="NCBI Taxonomy" id="1000413"/>
    <lineage>
        <taxon>Eukaryota</taxon>
        <taxon>Viridiplantae</taxon>
        <taxon>Streptophyta</taxon>
        <taxon>Embryophyta</taxon>
        <taxon>Tracheophyta</taxon>
        <taxon>Spermatophyta</taxon>
        <taxon>Magnoliopsida</taxon>
        <taxon>eudicotyledons</taxon>
        <taxon>Gunneridae</taxon>
        <taxon>Pentapetalae</taxon>
        <taxon>rosids</taxon>
        <taxon>malvids</taxon>
        <taxon>Sapindales</taxon>
        <taxon>Sapindaceae</taxon>
        <taxon>Hippocastanoideae</taxon>
        <taxon>Acereae</taxon>
        <taxon>Acer</taxon>
    </lineage>
</organism>
<dbReference type="NCBIfam" id="TIGR00756">
    <property type="entry name" value="PPR"/>
    <property type="match status" value="2"/>
</dbReference>
<feature type="repeat" description="PPR" evidence="3">
    <location>
        <begin position="157"/>
        <end position="191"/>
    </location>
</feature>
<evidence type="ECO:0008006" key="6">
    <source>
        <dbReference type="Google" id="ProtNLM"/>
    </source>
</evidence>
<gene>
    <name evidence="4" type="ORF">EZV62_021533</name>
</gene>
<dbReference type="EMBL" id="VAHF01000010">
    <property type="protein sequence ID" value="TXG52364.1"/>
    <property type="molecule type" value="Genomic_DNA"/>
</dbReference>